<dbReference type="RefSeq" id="WP_054659579.1">
    <property type="nucleotide sequence ID" value="NZ_AZCX01000001.1"/>
</dbReference>
<dbReference type="Pfam" id="PF01784">
    <property type="entry name" value="DUF34_NIF3"/>
    <property type="match status" value="1"/>
</dbReference>
<comment type="caution">
    <text evidence="7">The sequence shown here is derived from an EMBL/GenBank/DDBJ whole genome shotgun (WGS) entry which is preliminary data.</text>
</comment>
<feature type="binding site" evidence="6">
    <location>
        <position position="330"/>
    </location>
    <ligand>
        <name>a divalent metal cation</name>
        <dbReference type="ChEBI" id="CHEBI:60240"/>
        <label>1</label>
    </ligand>
</feature>
<keyword evidence="4 5" id="KW-0479">Metal-binding</keyword>
<keyword evidence="8" id="KW-1185">Reference proteome</keyword>
<comment type="subunit">
    <text evidence="2">Homohexamer.</text>
</comment>
<dbReference type="FunFam" id="3.40.1390.30:FF:000001">
    <property type="entry name" value="GTP cyclohydrolase 1 type 2"/>
    <property type="match status" value="1"/>
</dbReference>
<dbReference type="AlphaFoldDB" id="A0A0R1I0C3"/>
<dbReference type="Proteomes" id="UP000050911">
    <property type="component" value="Unassembled WGS sequence"/>
</dbReference>
<dbReference type="SUPFAM" id="SSF102705">
    <property type="entry name" value="NIF3 (NGG1p interacting factor 3)-like"/>
    <property type="match status" value="1"/>
</dbReference>
<comment type="similarity">
    <text evidence="1 5">Belongs to the GTP cyclohydrolase I type 2/NIF3 family.</text>
</comment>
<dbReference type="GO" id="GO:0046872">
    <property type="term" value="F:metal ion binding"/>
    <property type="evidence" value="ECO:0007669"/>
    <property type="project" value="UniProtKB-UniRule"/>
</dbReference>
<dbReference type="InterPro" id="IPR036069">
    <property type="entry name" value="DUF34/NIF3_sf"/>
</dbReference>
<feature type="binding site" evidence="6">
    <location>
        <position position="65"/>
    </location>
    <ligand>
        <name>a divalent metal cation</name>
        <dbReference type="ChEBI" id="CHEBI:60240"/>
        <label>1</label>
    </ligand>
</feature>
<reference evidence="7 8" key="1">
    <citation type="journal article" date="2015" name="Genome Announc.">
        <title>Expanding the biotechnology potential of lactobacilli through comparative genomics of 213 strains and associated genera.</title>
        <authorList>
            <person name="Sun Z."/>
            <person name="Harris H.M."/>
            <person name="McCann A."/>
            <person name="Guo C."/>
            <person name="Argimon S."/>
            <person name="Zhang W."/>
            <person name="Yang X."/>
            <person name="Jeffery I.B."/>
            <person name="Cooney J.C."/>
            <person name="Kagawa T.F."/>
            <person name="Liu W."/>
            <person name="Song Y."/>
            <person name="Salvetti E."/>
            <person name="Wrobel A."/>
            <person name="Rasinkangas P."/>
            <person name="Parkhill J."/>
            <person name="Rea M.C."/>
            <person name="O'Sullivan O."/>
            <person name="Ritari J."/>
            <person name="Douillard F.P."/>
            <person name="Paul Ross R."/>
            <person name="Yang R."/>
            <person name="Briner A.E."/>
            <person name="Felis G.E."/>
            <person name="de Vos W.M."/>
            <person name="Barrangou R."/>
            <person name="Klaenhammer T.R."/>
            <person name="Caufield P.W."/>
            <person name="Cui Y."/>
            <person name="Zhang H."/>
            <person name="O'Toole P.W."/>
        </authorList>
    </citation>
    <scope>NUCLEOTIDE SEQUENCE [LARGE SCALE GENOMIC DNA]</scope>
    <source>
        <strain evidence="7 8">JCM 15530</strain>
    </source>
</reference>
<dbReference type="PATRIC" id="fig|1302272.5.peg.314"/>
<organism evidence="7 8">
    <name type="scientific">Secundilactobacillus kimchicus JCM 15530</name>
    <dbReference type="NCBI Taxonomy" id="1302272"/>
    <lineage>
        <taxon>Bacteria</taxon>
        <taxon>Bacillati</taxon>
        <taxon>Bacillota</taxon>
        <taxon>Bacilli</taxon>
        <taxon>Lactobacillales</taxon>
        <taxon>Lactobacillaceae</taxon>
        <taxon>Secundilactobacillus</taxon>
    </lineage>
</organism>
<dbReference type="PIRSF" id="PIRSF037489">
    <property type="entry name" value="UCP037489_NIF3_YqfO"/>
    <property type="match status" value="1"/>
</dbReference>
<dbReference type="STRING" id="1302272.FC96_GL000317"/>
<gene>
    <name evidence="7" type="ORF">FC96_GL000317</name>
</gene>
<name>A0A0R1I0C3_9LACO</name>
<dbReference type="Gene3D" id="3.40.1390.30">
    <property type="entry name" value="NIF3 (NGG1p interacting factor 3)-like"/>
    <property type="match status" value="2"/>
</dbReference>
<feature type="binding site" evidence="6">
    <location>
        <position position="333"/>
    </location>
    <ligand>
        <name>a divalent metal cation</name>
        <dbReference type="ChEBI" id="CHEBI:60240"/>
        <label>1</label>
    </ligand>
</feature>
<evidence type="ECO:0000256" key="5">
    <source>
        <dbReference type="PIRNR" id="PIRNR037489"/>
    </source>
</evidence>
<dbReference type="NCBIfam" id="TIGR00486">
    <property type="entry name" value="YbgI_SA1388"/>
    <property type="match status" value="1"/>
</dbReference>
<dbReference type="PANTHER" id="PTHR13799:SF14">
    <property type="entry name" value="GTP CYCLOHYDROLASE 1 TYPE 2 HOMOLOG"/>
    <property type="match status" value="1"/>
</dbReference>
<evidence type="ECO:0000256" key="6">
    <source>
        <dbReference type="PIRSR" id="PIRSR602678-1"/>
    </source>
</evidence>
<dbReference type="EMBL" id="AZCX01000001">
    <property type="protein sequence ID" value="KRK49393.1"/>
    <property type="molecule type" value="Genomic_DNA"/>
</dbReference>
<sequence>MKVRELTTQFEQFAPQRLAMAGDPVGLQLGSLDAEVSKVLVTLDVRPEVVDEAIAVGADLIFAHHPAMFRPVKNMDLSVPQNAMYAKIIENHITVYAAHTNLDNADGGMNDWLAEALQLVNPVGLVPEKTEAEYLLTVHVSPVYADAVRLAMVGSGAGNIDRYKGTSYEWNGTSWFTPLSGADPELGPVGERTQTDEVAIQARVSDSHVDATVQAVNDVFPGGHPSLQLIPLRDAAKTFYMGRVGDLATPMTARDFAEYCKAIFGVAGLRLVAADPLKMIHRVAVLGGDGGRFYPDAIAAGADAYVTGDVYYHTGHDMLASGLTVVDPGHHIEQICKPKLTELFEDWQLDHKWPIEIVASKLNTDPFTFV</sequence>
<dbReference type="PANTHER" id="PTHR13799">
    <property type="entry name" value="NGG1 INTERACTING FACTOR 3"/>
    <property type="match status" value="1"/>
</dbReference>
<dbReference type="GO" id="GO:0005737">
    <property type="term" value="C:cytoplasm"/>
    <property type="evidence" value="ECO:0007669"/>
    <property type="project" value="TreeGrafter"/>
</dbReference>
<evidence type="ECO:0000256" key="1">
    <source>
        <dbReference type="ARBA" id="ARBA00006964"/>
    </source>
</evidence>
<protein>
    <recommendedName>
        <fullName evidence="3 5">GTP cyclohydrolase 1 type 2 homolog</fullName>
    </recommendedName>
</protein>
<accession>A0A0R1I0C3</accession>
<dbReference type="OrthoDB" id="9792792at2"/>
<evidence type="ECO:0000256" key="3">
    <source>
        <dbReference type="ARBA" id="ARBA00022112"/>
    </source>
</evidence>
<evidence type="ECO:0000313" key="7">
    <source>
        <dbReference type="EMBL" id="KRK49393.1"/>
    </source>
</evidence>
<feature type="binding site" evidence="6">
    <location>
        <position position="64"/>
    </location>
    <ligand>
        <name>a divalent metal cation</name>
        <dbReference type="ChEBI" id="CHEBI:60240"/>
        <label>2</label>
    </ligand>
</feature>
<evidence type="ECO:0000256" key="4">
    <source>
        <dbReference type="ARBA" id="ARBA00022723"/>
    </source>
</evidence>
<evidence type="ECO:0000313" key="8">
    <source>
        <dbReference type="Proteomes" id="UP000050911"/>
    </source>
</evidence>
<feature type="binding site" evidence="6">
    <location>
        <position position="103"/>
    </location>
    <ligand>
        <name>a divalent metal cation</name>
        <dbReference type="ChEBI" id="CHEBI:60240"/>
        <label>1</label>
    </ligand>
</feature>
<proteinExistence type="inferred from homology"/>
<dbReference type="InterPro" id="IPR002678">
    <property type="entry name" value="DUF34/NIF3"/>
</dbReference>
<evidence type="ECO:0000256" key="2">
    <source>
        <dbReference type="ARBA" id="ARBA00011643"/>
    </source>
</evidence>
<dbReference type="InterPro" id="IPR017221">
    <property type="entry name" value="DUF34/NIF3_bac"/>
</dbReference>